<gene>
    <name evidence="2" type="ORF">SFRICE_021079</name>
</gene>
<protein>
    <submittedName>
        <fullName evidence="2">SFRICE_021079</fullName>
    </submittedName>
</protein>
<feature type="compositionally biased region" description="Basic and acidic residues" evidence="1">
    <location>
        <begin position="1"/>
        <end position="14"/>
    </location>
</feature>
<evidence type="ECO:0000256" key="1">
    <source>
        <dbReference type="SAM" id="MobiDB-lite"/>
    </source>
</evidence>
<sequence length="171" mass="18750">MTRLPENAKRKVWESHASARMGRLDRSDTTASQKTDVKQRMRGPIPRFPIFPTSDSPATLKFLTTKRPSLVRPLVFQVSIGGGDCLPSGDTSARIPACSIKNKLFPKDVVYLDISDLDNHAMTSRALSEARGSVRLLLTKNHHVFILSFKLEPSSVSGFSPTGPIYGGLAL</sequence>
<feature type="region of interest" description="Disordered" evidence="1">
    <location>
        <begin position="1"/>
        <end position="48"/>
    </location>
</feature>
<accession>A0A2H1W395</accession>
<name>A0A2H1W395_SPOFR</name>
<proteinExistence type="predicted"/>
<reference evidence="2" key="1">
    <citation type="submission" date="2016-07" db="EMBL/GenBank/DDBJ databases">
        <authorList>
            <person name="Bretaudeau A."/>
        </authorList>
    </citation>
    <scope>NUCLEOTIDE SEQUENCE</scope>
    <source>
        <strain evidence="2">Rice</strain>
        <tissue evidence="2">Whole body</tissue>
    </source>
</reference>
<evidence type="ECO:0000313" key="2">
    <source>
        <dbReference type="EMBL" id="SOQ47507.1"/>
    </source>
</evidence>
<dbReference type="EMBL" id="ODYU01006027">
    <property type="protein sequence ID" value="SOQ47507.1"/>
    <property type="molecule type" value="Genomic_DNA"/>
</dbReference>
<organism evidence="2">
    <name type="scientific">Spodoptera frugiperda</name>
    <name type="common">Fall armyworm</name>
    <dbReference type="NCBI Taxonomy" id="7108"/>
    <lineage>
        <taxon>Eukaryota</taxon>
        <taxon>Metazoa</taxon>
        <taxon>Ecdysozoa</taxon>
        <taxon>Arthropoda</taxon>
        <taxon>Hexapoda</taxon>
        <taxon>Insecta</taxon>
        <taxon>Pterygota</taxon>
        <taxon>Neoptera</taxon>
        <taxon>Endopterygota</taxon>
        <taxon>Lepidoptera</taxon>
        <taxon>Glossata</taxon>
        <taxon>Ditrysia</taxon>
        <taxon>Noctuoidea</taxon>
        <taxon>Noctuidae</taxon>
        <taxon>Amphipyrinae</taxon>
        <taxon>Spodoptera</taxon>
    </lineage>
</organism>
<dbReference type="AlphaFoldDB" id="A0A2H1W395"/>